<dbReference type="EMBL" id="DYUX01000005">
    <property type="protein sequence ID" value="HJG41095.1"/>
    <property type="molecule type" value="Genomic_DNA"/>
</dbReference>
<dbReference type="Proteomes" id="UP000786560">
    <property type="component" value="Unassembled WGS sequence"/>
</dbReference>
<evidence type="ECO:0000313" key="1">
    <source>
        <dbReference type="EMBL" id="HJG41095.1"/>
    </source>
</evidence>
<reference evidence="1" key="2">
    <citation type="submission" date="2021-09" db="EMBL/GenBank/DDBJ databases">
        <authorList>
            <person name="Gilroy R."/>
        </authorList>
    </citation>
    <scope>NUCLEOTIDE SEQUENCE</scope>
    <source>
        <strain evidence="1">ChiBcolR7-4860</strain>
    </source>
</reference>
<comment type="caution">
    <text evidence="1">The sequence shown here is derived from an EMBL/GenBank/DDBJ whole genome shotgun (WGS) entry which is preliminary data.</text>
</comment>
<name>A0A921IWJ9_9BIFI</name>
<dbReference type="RefSeq" id="WP_278710796.1">
    <property type="nucleotide sequence ID" value="NZ_DYUX01000005.1"/>
</dbReference>
<protein>
    <submittedName>
        <fullName evidence="1">Uncharacterized protein</fullName>
    </submittedName>
</protein>
<sequence>MASSVTYEFYQDTYGGGLSEAAFAASLPMADSHVKWLCAVKGTDTDSETFMRAVCAALEAFAEYGVGEVGGYTIGEFSVKNYTSQQTTGEELATAAALRELGISGMAFTGVC</sequence>
<gene>
    <name evidence="1" type="ORF">K8U73_01685</name>
</gene>
<reference evidence="1" key="1">
    <citation type="journal article" date="2021" name="PeerJ">
        <title>Extensive microbial diversity within the chicken gut microbiome revealed by metagenomics and culture.</title>
        <authorList>
            <person name="Gilroy R."/>
            <person name="Ravi A."/>
            <person name="Getino M."/>
            <person name="Pursley I."/>
            <person name="Horton D.L."/>
            <person name="Alikhan N.F."/>
            <person name="Baker D."/>
            <person name="Gharbi K."/>
            <person name="Hall N."/>
            <person name="Watson M."/>
            <person name="Adriaenssens E.M."/>
            <person name="Foster-Nyarko E."/>
            <person name="Jarju S."/>
            <person name="Secka A."/>
            <person name="Antonio M."/>
            <person name="Oren A."/>
            <person name="Chaudhuri R.R."/>
            <person name="La Ragione R."/>
            <person name="Hildebrand F."/>
            <person name="Pallen M.J."/>
        </authorList>
    </citation>
    <scope>NUCLEOTIDE SEQUENCE</scope>
    <source>
        <strain evidence="1">ChiBcolR7-4860</strain>
    </source>
</reference>
<evidence type="ECO:0000313" key="2">
    <source>
        <dbReference type="Proteomes" id="UP000786560"/>
    </source>
</evidence>
<accession>A0A921IWJ9</accession>
<proteinExistence type="predicted"/>
<organism evidence="1 2">
    <name type="scientific">Bifidobacterium pullorum subsp. gallinarum</name>
    <dbReference type="NCBI Taxonomy" id="78344"/>
    <lineage>
        <taxon>Bacteria</taxon>
        <taxon>Bacillati</taxon>
        <taxon>Actinomycetota</taxon>
        <taxon>Actinomycetes</taxon>
        <taxon>Bifidobacteriales</taxon>
        <taxon>Bifidobacteriaceae</taxon>
        <taxon>Bifidobacterium</taxon>
    </lineage>
</organism>
<dbReference type="AlphaFoldDB" id="A0A921IWJ9"/>